<feature type="domain" description="Type II/III secretion system secretin-like" evidence="12">
    <location>
        <begin position="438"/>
        <end position="604"/>
    </location>
</feature>
<dbReference type="GO" id="GO:0015628">
    <property type="term" value="P:protein secretion by the type II secretion system"/>
    <property type="evidence" value="ECO:0007669"/>
    <property type="project" value="InterPro"/>
</dbReference>
<dbReference type="Pfam" id="PF03958">
    <property type="entry name" value="Secretin_N"/>
    <property type="match status" value="3"/>
</dbReference>
<keyword evidence="5" id="KW-0812">Transmembrane</keyword>
<dbReference type="PANTHER" id="PTHR30332:SF24">
    <property type="entry name" value="SECRETIN GSPD-RELATED"/>
    <property type="match status" value="1"/>
</dbReference>
<reference evidence="15 16" key="1">
    <citation type="journal article" date="2016" name="Nat. Commun.">
        <title>Thousands of microbial genomes shed light on interconnected biogeochemical processes in an aquifer system.</title>
        <authorList>
            <person name="Anantharaman K."/>
            <person name="Brown C.T."/>
            <person name="Hug L.A."/>
            <person name="Sharon I."/>
            <person name="Castelle C.J."/>
            <person name="Probst A.J."/>
            <person name="Thomas B.C."/>
            <person name="Singh A."/>
            <person name="Wilkins M.J."/>
            <person name="Karaoz U."/>
            <person name="Brodie E.L."/>
            <person name="Williams K.H."/>
            <person name="Hubbard S.S."/>
            <person name="Banfield J.F."/>
        </authorList>
    </citation>
    <scope>NUCLEOTIDE SEQUENCE [LARGE SCALE GENOMIC DNA]</scope>
</reference>
<evidence type="ECO:0000259" key="14">
    <source>
        <dbReference type="Pfam" id="PF21305"/>
    </source>
</evidence>
<dbReference type="Gene3D" id="3.30.1370.120">
    <property type="match status" value="3"/>
</dbReference>
<keyword evidence="9" id="KW-0998">Cell outer membrane</keyword>
<keyword evidence="4" id="KW-1134">Transmembrane beta strand</keyword>
<dbReference type="InterPro" id="IPR013356">
    <property type="entry name" value="T2SS_GspD"/>
</dbReference>
<dbReference type="NCBIfam" id="TIGR02517">
    <property type="entry name" value="type_II_gspD"/>
    <property type="match status" value="1"/>
</dbReference>
<proteinExistence type="inferred from homology"/>
<gene>
    <name evidence="15" type="ORF">A2557_12855</name>
</gene>
<feature type="domain" description="NolW-like" evidence="13">
    <location>
        <begin position="218"/>
        <end position="281"/>
    </location>
</feature>
<keyword evidence="7" id="KW-0653">Protein transport</keyword>
<accession>A0A1F6GMZ2</accession>
<evidence type="ECO:0000259" key="12">
    <source>
        <dbReference type="Pfam" id="PF00263"/>
    </source>
</evidence>
<evidence type="ECO:0000259" key="13">
    <source>
        <dbReference type="Pfam" id="PF03958"/>
    </source>
</evidence>
<evidence type="ECO:0000256" key="10">
    <source>
        <dbReference type="RuleBase" id="RU004004"/>
    </source>
</evidence>
<dbReference type="GO" id="GO:0009279">
    <property type="term" value="C:cell outer membrane"/>
    <property type="evidence" value="ECO:0007669"/>
    <property type="project" value="UniProtKB-SubCell"/>
</dbReference>
<evidence type="ECO:0000256" key="5">
    <source>
        <dbReference type="ARBA" id="ARBA00022692"/>
    </source>
</evidence>
<dbReference type="AlphaFoldDB" id="A0A1F6GMZ2"/>
<comment type="similarity">
    <text evidence="2">Belongs to the bacterial secretin family. GSP D subfamily.</text>
</comment>
<name>A0A1F6GMZ2_9PROT</name>
<evidence type="ECO:0000256" key="6">
    <source>
        <dbReference type="ARBA" id="ARBA00022729"/>
    </source>
</evidence>
<dbReference type="PRINTS" id="PR00811">
    <property type="entry name" value="BCTERIALGSPD"/>
</dbReference>
<evidence type="ECO:0000256" key="2">
    <source>
        <dbReference type="ARBA" id="ARBA00006980"/>
    </source>
</evidence>
<evidence type="ECO:0000256" key="8">
    <source>
        <dbReference type="ARBA" id="ARBA00023136"/>
    </source>
</evidence>
<evidence type="ECO:0000313" key="16">
    <source>
        <dbReference type="Proteomes" id="UP000177583"/>
    </source>
</evidence>
<evidence type="ECO:0000256" key="7">
    <source>
        <dbReference type="ARBA" id="ARBA00022927"/>
    </source>
</evidence>
<evidence type="ECO:0000256" key="4">
    <source>
        <dbReference type="ARBA" id="ARBA00022452"/>
    </source>
</evidence>
<evidence type="ECO:0000256" key="3">
    <source>
        <dbReference type="ARBA" id="ARBA00022448"/>
    </source>
</evidence>
<dbReference type="Proteomes" id="UP000177583">
    <property type="component" value="Unassembled WGS sequence"/>
</dbReference>
<keyword evidence="8" id="KW-0472">Membrane</keyword>
<comment type="subcellular location">
    <subcellularLocation>
        <location evidence="1 10">Cell outer membrane</location>
    </subcellularLocation>
</comment>
<evidence type="ECO:0000313" key="15">
    <source>
        <dbReference type="EMBL" id="OGG99478.1"/>
    </source>
</evidence>
<feature type="region of interest" description="Disordered" evidence="11">
    <location>
        <begin position="643"/>
        <end position="662"/>
    </location>
</feature>
<dbReference type="InterPro" id="IPR005644">
    <property type="entry name" value="NolW-like"/>
</dbReference>
<dbReference type="PRINTS" id="PR01032">
    <property type="entry name" value="PHAGEIV"/>
</dbReference>
<dbReference type="EMBL" id="MFNF01000057">
    <property type="protein sequence ID" value="OGG99478.1"/>
    <property type="molecule type" value="Genomic_DNA"/>
</dbReference>
<dbReference type="Pfam" id="PF21305">
    <property type="entry name" value="type_II_gspD_N0"/>
    <property type="match status" value="1"/>
</dbReference>
<evidence type="ECO:0000256" key="11">
    <source>
        <dbReference type="SAM" id="MobiDB-lite"/>
    </source>
</evidence>
<evidence type="ECO:0000256" key="1">
    <source>
        <dbReference type="ARBA" id="ARBA00004442"/>
    </source>
</evidence>
<feature type="domain" description="NolW-like" evidence="13">
    <location>
        <begin position="150"/>
        <end position="209"/>
    </location>
</feature>
<keyword evidence="6" id="KW-0732">Signal</keyword>
<dbReference type="GO" id="GO:0015627">
    <property type="term" value="C:type II protein secretion system complex"/>
    <property type="evidence" value="ECO:0007669"/>
    <property type="project" value="InterPro"/>
</dbReference>
<evidence type="ECO:0000256" key="9">
    <source>
        <dbReference type="ARBA" id="ARBA00023237"/>
    </source>
</evidence>
<organism evidence="15 16">
    <name type="scientific">Candidatus Lambdaproteobacteria bacterium RIFOXYD2_FULL_56_26</name>
    <dbReference type="NCBI Taxonomy" id="1817773"/>
    <lineage>
        <taxon>Bacteria</taxon>
        <taxon>Pseudomonadati</taxon>
        <taxon>Pseudomonadota</taxon>
        <taxon>Candidatus Lambdaproteobacteria</taxon>
    </lineage>
</organism>
<dbReference type="InterPro" id="IPR001775">
    <property type="entry name" value="GspD/PilQ"/>
</dbReference>
<protein>
    <submittedName>
        <fullName evidence="15">Type II secretion system protein GspD</fullName>
    </submittedName>
</protein>
<feature type="domain" description="NolW-like" evidence="13">
    <location>
        <begin position="289"/>
        <end position="354"/>
    </location>
</feature>
<dbReference type="Pfam" id="PF00263">
    <property type="entry name" value="Secretin"/>
    <property type="match status" value="1"/>
</dbReference>
<dbReference type="InterPro" id="IPR038591">
    <property type="entry name" value="NolW-like_sf"/>
</dbReference>
<sequence length="662" mass="71372">MLYRPKNEGSLQGSFQPIDPFSQAAGLMSRLLLLTLGLFWAGQVCFAQAGGSTNLRQMDLPSVIELIAKAAHKRFIYDEDKLKAKKVTVLASNSPSPQELYKMLDSILEVNDLSAVEEGGVVRILPSGGIKGDNGPVVLGPGSLTQHYVTRLIVVKYIEAKTLRNSLSPLLGKDAILVVEDGANALILKDNRESAERFAAIVAALDRPEGDFANSSLEVVALENASAKDAEVMLNKVFEQNANRGKRLRVVGDTRTNSLILIGYPDGLEQARFLLKRMDQQNKAQAGNMRVYSLKNANADKVSKVLERFRSGNPPTQLQVIADIPSNSLVVFSDAGDFDAIENVVNQLDIIRAQVFIQALIMEIKLDRSLDLGVEWQAGKATTISGQDAFVTAGGVGSTGGARTFPATTTGGAAVGVLGGPITFGGQTFSSFNAFIKATQTDSSIDILSNPQLLTLNNEEAEIKVGEVVPTLSATKVDPQGNQTTSIDYKEVGVMLRISPQINSDNSIELKIDQTSSNLVQGQTNNLNQQGAITTLNRALKTKVVVNDGQTIVLGGLISDEMTDVEAKTPCLGDIPILGWFFKTRTSTVRKTNLLVFLTPKVVRSEEELAQVSRSAKLKLRSAREGHFRVDVTNEYKVPVIPGEGARDLTPKGETPAGLKRD</sequence>
<dbReference type="InterPro" id="IPR049371">
    <property type="entry name" value="GspD-like_N0"/>
</dbReference>
<dbReference type="InterPro" id="IPR050810">
    <property type="entry name" value="Bact_Secretion_Sys_Channel"/>
</dbReference>
<keyword evidence="3 10" id="KW-0813">Transport</keyword>
<dbReference type="PANTHER" id="PTHR30332">
    <property type="entry name" value="PROBABLE GENERAL SECRETION PATHWAY PROTEIN D"/>
    <property type="match status" value="1"/>
</dbReference>
<comment type="caution">
    <text evidence="15">The sequence shown here is derived from an EMBL/GenBank/DDBJ whole genome shotgun (WGS) entry which is preliminary data.</text>
</comment>
<feature type="domain" description="GspD-like N0" evidence="14">
    <location>
        <begin position="54"/>
        <end position="124"/>
    </location>
</feature>
<dbReference type="InterPro" id="IPR004846">
    <property type="entry name" value="T2SS/T3SS_dom"/>
</dbReference>